<gene>
    <name evidence="2" type="ORF">FSB_LOCUS93</name>
</gene>
<feature type="transmembrane region" description="Helical" evidence="1">
    <location>
        <begin position="121"/>
        <end position="140"/>
    </location>
</feature>
<dbReference type="EMBL" id="OIVN01000001">
    <property type="protein sequence ID" value="SPC72211.1"/>
    <property type="molecule type" value="Genomic_DNA"/>
</dbReference>
<sequence length="177" mass="19490">MIFSLSSFSFPSLCSPLSPLFSIDDLGSLLILETDLGLPAWWRGGVGNGQKRKLEQEIEEEREISIPSEDAKKALLSEVGADRAATKRATHVLAELAKNGINYQQKSKFPKPFLSLISNNYLFAFFNFLIFTILFGSRLGGGFWVCRSRRGGGSWVCRSWRGGGSWVLDGGVGHRSG</sequence>
<protein>
    <submittedName>
        <fullName evidence="2">Uncharacterized protein</fullName>
    </submittedName>
</protein>
<organism evidence="2">
    <name type="scientific">Fagus sylvatica</name>
    <name type="common">Beechnut</name>
    <dbReference type="NCBI Taxonomy" id="28930"/>
    <lineage>
        <taxon>Eukaryota</taxon>
        <taxon>Viridiplantae</taxon>
        <taxon>Streptophyta</taxon>
        <taxon>Embryophyta</taxon>
        <taxon>Tracheophyta</taxon>
        <taxon>Spermatophyta</taxon>
        <taxon>Magnoliopsida</taxon>
        <taxon>eudicotyledons</taxon>
        <taxon>Gunneridae</taxon>
        <taxon>Pentapetalae</taxon>
        <taxon>rosids</taxon>
        <taxon>fabids</taxon>
        <taxon>Fagales</taxon>
        <taxon>Fagaceae</taxon>
        <taxon>Fagus</taxon>
    </lineage>
</organism>
<keyword evidence="1" id="KW-1133">Transmembrane helix</keyword>
<dbReference type="AlphaFoldDB" id="A0A2N9EC10"/>
<evidence type="ECO:0000256" key="1">
    <source>
        <dbReference type="SAM" id="Phobius"/>
    </source>
</evidence>
<keyword evidence="1" id="KW-0812">Transmembrane</keyword>
<accession>A0A2N9EC10</accession>
<evidence type="ECO:0000313" key="2">
    <source>
        <dbReference type="EMBL" id="SPC72211.1"/>
    </source>
</evidence>
<keyword evidence="1" id="KW-0472">Membrane</keyword>
<reference evidence="2" key="1">
    <citation type="submission" date="2018-02" db="EMBL/GenBank/DDBJ databases">
        <authorList>
            <person name="Cohen D.B."/>
            <person name="Kent A.D."/>
        </authorList>
    </citation>
    <scope>NUCLEOTIDE SEQUENCE</scope>
</reference>
<name>A0A2N9EC10_FAGSY</name>
<proteinExistence type="predicted"/>